<dbReference type="PRINTS" id="PR00725">
    <property type="entry name" value="DADACBPTASE1"/>
</dbReference>
<keyword evidence="2" id="KW-0732">Signal</keyword>
<feature type="domain" description="Peptidase S11 D-alanyl-D-alanine carboxypeptidase A N-terminal" evidence="10">
    <location>
        <begin position="34"/>
        <end position="253"/>
    </location>
</feature>
<dbReference type="InterPro" id="IPR018044">
    <property type="entry name" value="Peptidase_S11"/>
</dbReference>
<dbReference type="STRING" id="1077947.SAMN05216227_101010"/>
<dbReference type="Gene3D" id="3.40.710.10">
    <property type="entry name" value="DD-peptidase/beta-lactamase superfamily"/>
    <property type="match status" value="1"/>
</dbReference>
<evidence type="ECO:0000256" key="8">
    <source>
        <dbReference type="PIRSR" id="PIRSR618044-2"/>
    </source>
</evidence>
<dbReference type="EMBL" id="FOCO01000010">
    <property type="protein sequence ID" value="SEN25939.1"/>
    <property type="molecule type" value="Genomic_DNA"/>
</dbReference>
<evidence type="ECO:0000256" key="3">
    <source>
        <dbReference type="ARBA" id="ARBA00022801"/>
    </source>
</evidence>
<feature type="active site" evidence="7">
    <location>
        <position position="120"/>
    </location>
</feature>
<evidence type="ECO:0000256" key="1">
    <source>
        <dbReference type="ARBA" id="ARBA00007164"/>
    </source>
</evidence>
<evidence type="ECO:0000256" key="6">
    <source>
        <dbReference type="ARBA" id="ARBA00023316"/>
    </source>
</evidence>
<gene>
    <name evidence="11" type="ORF">SAMN05216227_101010</name>
</gene>
<dbReference type="InterPro" id="IPR001967">
    <property type="entry name" value="Peptidase_S11_N"/>
</dbReference>
<evidence type="ECO:0000313" key="11">
    <source>
        <dbReference type="EMBL" id="SEN25939.1"/>
    </source>
</evidence>
<evidence type="ECO:0000256" key="2">
    <source>
        <dbReference type="ARBA" id="ARBA00022729"/>
    </source>
</evidence>
<reference evidence="11 12" key="1">
    <citation type="submission" date="2016-10" db="EMBL/GenBank/DDBJ databases">
        <authorList>
            <person name="de Groot N.N."/>
        </authorList>
    </citation>
    <scope>NUCLEOTIDE SEQUENCE [LARGE SCALE GENOMIC DNA]</scope>
    <source>
        <strain evidence="11 12">CGMCC 1.10836</strain>
    </source>
</reference>
<keyword evidence="12" id="KW-1185">Reference proteome</keyword>
<dbReference type="PANTHER" id="PTHR21581:SF6">
    <property type="entry name" value="TRAFFICKING PROTEIN PARTICLE COMPLEX SUBUNIT 12"/>
    <property type="match status" value="1"/>
</dbReference>
<keyword evidence="4" id="KW-0133">Cell shape</keyword>
<dbReference type="Pfam" id="PF00768">
    <property type="entry name" value="Peptidase_S11"/>
    <property type="match status" value="1"/>
</dbReference>
<evidence type="ECO:0000256" key="4">
    <source>
        <dbReference type="ARBA" id="ARBA00022960"/>
    </source>
</evidence>
<dbReference type="GO" id="GO:0009002">
    <property type="term" value="F:serine-type D-Ala-D-Ala carboxypeptidase activity"/>
    <property type="evidence" value="ECO:0007669"/>
    <property type="project" value="InterPro"/>
</dbReference>
<keyword evidence="11" id="KW-0645">Protease</keyword>
<dbReference type="Proteomes" id="UP000183002">
    <property type="component" value="Unassembled WGS sequence"/>
</dbReference>
<feature type="binding site" evidence="8">
    <location>
        <position position="223"/>
    </location>
    <ligand>
        <name>substrate</name>
    </ligand>
</feature>
<proteinExistence type="inferred from homology"/>
<protein>
    <submittedName>
        <fullName evidence="11">D-alanyl-D-alanine carboxypeptidase</fullName>
    </submittedName>
</protein>
<dbReference type="InterPro" id="IPR012338">
    <property type="entry name" value="Beta-lactam/transpept-like"/>
</dbReference>
<keyword evidence="5" id="KW-0573">Peptidoglycan synthesis</keyword>
<keyword evidence="3" id="KW-0378">Hydrolase</keyword>
<feature type="active site" description="Acyl-ester intermediate" evidence="7">
    <location>
        <position position="60"/>
    </location>
</feature>
<keyword evidence="6" id="KW-0961">Cell wall biogenesis/degradation</keyword>
<dbReference type="GO" id="GO:0009252">
    <property type="term" value="P:peptidoglycan biosynthetic process"/>
    <property type="evidence" value="ECO:0007669"/>
    <property type="project" value="UniProtKB-KW"/>
</dbReference>
<dbReference type="SUPFAM" id="SSF56601">
    <property type="entry name" value="beta-lactamase/transpeptidase-like"/>
    <property type="match status" value="1"/>
</dbReference>
<dbReference type="PANTHER" id="PTHR21581">
    <property type="entry name" value="D-ALANYL-D-ALANINE CARBOXYPEPTIDASE"/>
    <property type="match status" value="1"/>
</dbReference>
<evidence type="ECO:0000259" key="10">
    <source>
        <dbReference type="Pfam" id="PF00768"/>
    </source>
</evidence>
<sequence length="532" mass="55991">MASLKGLFARIFLLLALATLFAGISVRAGHSAPYAAVVIDARSGETLFEQNADARLHPASLTKMLTLYIAFDAIRRGEVTLDTMITVSKNAASKPPSRLGLKSGQKIALRYLIRAAAVKSANDAASAIGDHLGGNEARFAARMTQTAKALGMRSSTFKNANGLTQAGHLSTARDMNTLGRRLFYDFPEYYNIFSRRSTDAGMTTVRNTNRRFLDAYKGADGIKTGYTSAAGFNLTASAERGNKRIIATVFGGQSTAHRNAKMAGLMDLGFGAAKDNVAVRRPAPANVPGGDVEVVADTTLDVGTGSTQGNGEGRSAGKTIRLVTSVKSSPRPKSRPMSDDKIAATANAVVAMQDDIASMLAQVTGVAPEVVAQASAAPAVVAAIEPAPEPEQVEVAAADWAEVVTIEKPLGVVGAPAVDAAPQRRPAKLLMASAEPAKDAPKAAPVVVTRVSTSGGRHWGVNVGRYASRATAERTLMQIALAESTTLRDGLRKVMERKGGYDANYMGLTQEQADLACRRLQARAMQCFTIGP</sequence>
<dbReference type="AlphaFoldDB" id="A0A1H8F2J3"/>
<dbReference type="GO" id="GO:0006508">
    <property type="term" value="P:proteolysis"/>
    <property type="evidence" value="ECO:0007669"/>
    <property type="project" value="InterPro"/>
</dbReference>
<organism evidence="11 12">
    <name type="scientific">Pseudorhodobacter antarcticus</name>
    <dbReference type="NCBI Taxonomy" id="1077947"/>
    <lineage>
        <taxon>Bacteria</taxon>
        <taxon>Pseudomonadati</taxon>
        <taxon>Pseudomonadota</taxon>
        <taxon>Alphaproteobacteria</taxon>
        <taxon>Rhodobacterales</taxon>
        <taxon>Paracoccaceae</taxon>
        <taxon>Pseudorhodobacter</taxon>
    </lineage>
</organism>
<name>A0A1H8F2J3_9RHOB</name>
<dbReference type="OrthoDB" id="9795979at2"/>
<feature type="active site" description="Proton acceptor" evidence="7">
    <location>
        <position position="63"/>
    </location>
</feature>
<evidence type="ECO:0000313" key="12">
    <source>
        <dbReference type="Proteomes" id="UP000183002"/>
    </source>
</evidence>
<evidence type="ECO:0000256" key="9">
    <source>
        <dbReference type="RuleBase" id="RU004016"/>
    </source>
</evidence>
<comment type="similarity">
    <text evidence="1 9">Belongs to the peptidase S11 family.</text>
</comment>
<accession>A0A1H8F2J3</accession>
<keyword evidence="11" id="KW-0121">Carboxypeptidase</keyword>
<dbReference type="GO" id="GO:0071555">
    <property type="term" value="P:cell wall organization"/>
    <property type="evidence" value="ECO:0007669"/>
    <property type="project" value="UniProtKB-KW"/>
</dbReference>
<evidence type="ECO:0000256" key="7">
    <source>
        <dbReference type="PIRSR" id="PIRSR618044-1"/>
    </source>
</evidence>
<dbReference type="GO" id="GO:0008360">
    <property type="term" value="P:regulation of cell shape"/>
    <property type="evidence" value="ECO:0007669"/>
    <property type="project" value="UniProtKB-KW"/>
</dbReference>
<evidence type="ECO:0000256" key="5">
    <source>
        <dbReference type="ARBA" id="ARBA00022984"/>
    </source>
</evidence>